<dbReference type="SFLD" id="SFLDG01129">
    <property type="entry name" value="C1.5:_HAD__Beta-PGM__Phosphata"/>
    <property type="match status" value="1"/>
</dbReference>
<dbReference type="AlphaFoldDB" id="A0A1G1KV68"/>
<dbReference type="InterPro" id="IPR011949">
    <property type="entry name" value="HAD-SF_hydro_IA_REG-2-like"/>
</dbReference>
<accession>A0A1G1KV68</accession>
<dbReference type="Gene3D" id="1.10.150.720">
    <property type="entry name" value="Haloacid dehalogenase-like hydrolase"/>
    <property type="match status" value="1"/>
</dbReference>
<dbReference type="Pfam" id="PF00702">
    <property type="entry name" value="Hydrolase"/>
    <property type="match status" value="1"/>
</dbReference>
<evidence type="ECO:0000313" key="1">
    <source>
        <dbReference type="EMBL" id="OGW96826.1"/>
    </source>
</evidence>
<dbReference type="Gene3D" id="3.40.50.1000">
    <property type="entry name" value="HAD superfamily/HAD-like"/>
    <property type="match status" value="1"/>
</dbReference>
<name>A0A1G1KV68_9BACT</name>
<organism evidence="1 2">
    <name type="scientific">Candidatus Danuiimicrobium aquiferis</name>
    <dbReference type="NCBI Taxonomy" id="1801832"/>
    <lineage>
        <taxon>Bacteria</taxon>
        <taxon>Pseudomonadati</taxon>
        <taxon>Candidatus Omnitrophota</taxon>
        <taxon>Candidatus Danuiimicrobium</taxon>
    </lineage>
</organism>
<dbReference type="InterPro" id="IPR051828">
    <property type="entry name" value="HAD-like_hydrolase_domain"/>
</dbReference>
<sequence>MTIKTIFFDAGGTLFKPYPSVGGLYAKMAAPFGKEFDPDILEKKFQAAWQKRGGLASLGSETSEEKERHWWVTLVEEVFEPFGGMPHFEQFFEKLYQAFEEKESWEIFPEVLETLKELRSKKLTLGIVSNWDLRLHKVLKSLDLIQYFDFIVGSSYVGATKPHRKIFEEALSKSASKPHEVIHVGDSYPEDIMGAEPLGIRAYLIERNGSALKNPEVRTIRSLKELCKLIEE</sequence>
<dbReference type="PANTHER" id="PTHR46191:SF2">
    <property type="entry name" value="HALOACID DEHALOGENASE-LIKE HYDROLASE DOMAIN-CONTAINING PROTEIN 3"/>
    <property type="match status" value="1"/>
</dbReference>
<evidence type="ECO:0008006" key="3">
    <source>
        <dbReference type="Google" id="ProtNLM"/>
    </source>
</evidence>
<dbReference type="InterPro" id="IPR023214">
    <property type="entry name" value="HAD_sf"/>
</dbReference>
<dbReference type="InterPro" id="IPR006439">
    <property type="entry name" value="HAD-SF_hydro_IA"/>
</dbReference>
<dbReference type="InterPro" id="IPR036412">
    <property type="entry name" value="HAD-like_sf"/>
</dbReference>
<dbReference type="Proteomes" id="UP000178187">
    <property type="component" value="Unassembled WGS sequence"/>
</dbReference>
<dbReference type="EMBL" id="MHFR01000048">
    <property type="protein sequence ID" value="OGW96826.1"/>
    <property type="molecule type" value="Genomic_DNA"/>
</dbReference>
<dbReference type="CDD" id="cd16415">
    <property type="entry name" value="HAD_dREG-2_like"/>
    <property type="match status" value="1"/>
</dbReference>
<dbReference type="PRINTS" id="PR00413">
    <property type="entry name" value="HADHALOGNASE"/>
</dbReference>
<dbReference type="SUPFAM" id="SSF56784">
    <property type="entry name" value="HAD-like"/>
    <property type="match status" value="1"/>
</dbReference>
<reference evidence="1 2" key="1">
    <citation type="journal article" date="2016" name="Nat. Commun.">
        <title>Thousands of microbial genomes shed light on interconnected biogeochemical processes in an aquifer system.</title>
        <authorList>
            <person name="Anantharaman K."/>
            <person name="Brown C.T."/>
            <person name="Hug L.A."/>
            <person name="Sharon I."/>
            <person name="Castelle C.J."/>
            <person name="Probst A.J."/>
            <person name="Thomas B.C."/>
            <person name="Singh A."/>
            <person name="Wilkins M.J."/>
            <person name="Karaoz U."/>
            <person name="Brodie E.L."/>
            <person name="Williams K.H."/>
            <person name="Hubbard S.S."/>
            <person name="Banfield J.F."/>
        </authorList>
    </citation>
    <scope>NUCLEOTIDE SEQUENCE [LARGE SCALE GENOMIC DNA]</scope>
</reference>
<proteinExistence type="predicted"/>
<dbReference type="NCBIfam" id="TIGR01549">
    <property type="entry name" value="HAD-SF-IA-v1"/>
    <property type="match status" value="1"/>
</dbReference>
<dbReference type="SFLD" id="SFLDS00003">
    <property type="entry name" value="Haloacid_Dehalogenase"/>
    <property type="match status" value="1"/>
</dbReference>
<gene>
    <name evidence="1" type="ORF">A3G33_01685</name>
</gene>
<protein>
    <recommendedName>
        <fullName evidence="3">HAD family hydrolase</fullName>
    </recommendedName>
</protein>
<dbReference type="NCBIfam" id="TIGR02252">
    <property type="entry name" value="DREG-2"/>
    <property type="match status" value="1"/>
</dbReference>
<dbReference type="PANTHER" id="PTHR46191">
    <property type="match status" value="1"/>
</dbReference>
<comment type="caution">
    <text evidence="1">The sequence shown here is derived from an EMBL/GenBank/DDBJ whole genome shotgun (WGS) entry which is preliminary data.</text>
</comment>
<evidence type="ECO:0000313" key="2">
    <source>
        <dbReference type="Proteomes" id="UP000178187"/>
    </source>
</evidence>
<dbReference type="InterPro" id="IPR044924">
    <property type="entry name" value="HAD-SF_hydro_IA_REG-2-like_cap"/>
</dbReference>